<feature type="coiled-coil region" evidence="1">
    <location>
        <begin position="35"/>
        <end position="76"/>
    </location>
</feature>
<reference evidence="3" key="2">
    <citation type="submission" date="2020-09" db="EMBL/GenBank/DDBJ databases">
        <authorList>
            <person name="Sun Q."/>
            <person name="Zhou Y."/>
        </authorList>
    </citation>
    <scope>NUCLEOTIDE SEQUENCE</scope>
    <source>
        <strain evidence="3">CGMCC 1.15290</strain>
    </source>
</reference>
<dbReference type="RefSeq" id="WP_188955130.1">
    <property type="nucleotide sequence ID" value="NZ_BMIB01000004.1"/>
</dbReference>
<dbReference type="AlphaFoldDB" id="A0A917J2D1"/>
<proteinExistence type="predicted"/>
<evidence type="ECO:0000313" key="3">
    <source>
        <dbReference type="EMBL" id="GGH74532.1"/>
    </source>
</evidence>
<evidence type="ECO:0000313" key="4">
    <source>
        <dbReference type="Proteomes" id="UP000627292"/>
    </source>
</evidence>
<feature type="compositionally biased region" description="Polar residues" evidence="2">
    <location>
        <begin position="1"/>
        <end position="10"/>
    </location>
</feature>
<evidence type="ECO:0000256" key="1">
    <source>
        <dbReference type="SAM" id="Coils"/>
    </source>
</evidence>
<sequence>MNENHNPSLSQRRKRIPLSEENRPVAFTDSRSMRLHDLEVKCNALEERNRKLTERIEEYHVQMQQANSKTLQLQKKIKGVLLHVKTTASQTNIPGTLPKSAAQEQEIELLQWKLNVINKYLHGIFPEITEVL</sequence>
<reference evidence="3" key="1">
    <citation type="journal article" date="2014" name="Int. J. Syst. Evol. Microbiol.">
        <title>Complete genome sequence of Corynebacterium casei LMG S-19264T (=DSM 44701T), isolated from a smear-ripened cheese.</title>
        <authorList>
            <consortium name="US DOE Joint Genome Institute (JGI-PGF)"/>
            <person name="Walter F."/>
            <person name="Albersmeier A."/>
            <person name="Kalinowski J."/>
            <person name="Ruckert C."/>
        </authorList>
    </citation>
    <scope>NUCLEOTIDE SEQUENCE</scope>
    <source>
        <strain evidence="3">CGMCC 1.15290</strain>
    </source>
</reference>
<dbReference type="EMBL" id="BMIB01000004">
    <property type="protein sequence ID" value="GGH74532.1"/>
    <property type="molecule type" value="Genomic_DNA"/>
</dbReference>
<comment type="caution">
    <text evidence="3">The sequence shown here is derived from an EMBL/GenBank/DDBJ whole genome shotgun (WGS) entry which is preliminary data.</text>
</comment>
<feature type="region of interest" description="Disordered" evidence="2">
    <location>
        <begin position="1"/>
        <end position="27"/>
    </location>
</feature>
<accession>A0A917J2D1</accession>
<name>A0A917J2D1_9BACT</name>
<evidence type="ECO:0000256" key="2">
    <source>
        <dbReference type="SAM" id="MobiDB-lite"/>
    </source>
</evidence>
<keyword evidence="1" id="KW-0175">Coiled coil</keyword>
<keyword evidence="4" id="KW-1185">Reference proteome</keyword>
<dbReference type="Proteomes" id="UP000627292">
    <property type="component" value="Unassembled WGS sequence"/>
</dbReference>
<organism evidence="3 4">
    <name type="scientific">Filimonas zeae</name>
    <dbReference type="NCBI Taxonomy" id="1737353"/>
    <lineage>
        <taxon>Bacteria</taxon>
        <taxon>Pseudomonadati</taxon>
        <taxon>Bacteroidota</taxon>
        <taxon>Chitinophagia</taxon>
        <taxon>Chitinophagales</taxon>
        <taxon>Chitinophagaceae</taxon>
        <taxon>Filimonas</taxon>
    </lineage>
</organism>
<gene>
    <name evidence="3" type="ORF">GCM10011379_37210</name>
</gene>
<protein>
    <submittedName>
        <fullName evidence="3">Uncharacterized protein</fullName>
    </submittedName>
</protein>